<sequence>MNRIHRLPLSLPRIFKSSKLANNDDSNDTENDELDAMEKSFRRSSFQTALLPSIVTPSRVPSNTAIASSRGLFSQEPTYFHIPYGRDKWPEIVNWYRTHINKDSTSISKIQLRKDHEQPYAHEFIVIFTTSGHKYRVDRRPDAETPFDTIMKEGCTAHDTIERVLSSSSEELEETSNSVVELHWQDDRHTVDLLFILYLCFRIHNDQSAKRYTLQHYNCYFLSWTMIIIIVRNSTAWETELNSATLESHIWPKCLENWSVELGVKQDTGRCLEQEQQLEKQVEQLRELELELEQLWVKKPTPDGQKWAPKPAMELEEKIDPAREQEVKLEEALGNDLQVLERVEARQQQLKLTGESDDERAWKHEQTQVRKRVLERAQVRRRERMREREIEQRLKELVNRERVLSLSLHWYSQIDRSTMPEQDTGFEFEVERTRVREWLWQLVSQLKETVVGEVQIEDVTERVRVPVPVKYRVRVRELEQEVKEERKREQKRAQVLVRAMVKVPLVLGWHLAQGWKKNNEMVRERLLALLQEADTAPLPGELWGKTLPGRSAWTSQGVGVALAGMMEDTGDICRALSDLADFPTVFSVFLNDKVSCFQIVFPIVIH</sequence>
<reference evidence="3" key="3">
    <citation type="submission" date="2015-02" db="EMBL/GenBank/DDBJ databases">
        <title>Evolutionary Origins and Diversification of the Mycorrhizal Mutualists.</title>
        <authorList>
            <consortium name="DOE Joint Genome Institute"/>
            <consortium name="Mycorrhizal Genomics Consortium"/>
            <person name="Kohler A."/>
            <person name="Kuo A."/>
            <person name="Nagy L.G."/>
            <person name="Floudas D."/>
            <person name="Copeland A."/>
            <person name="Barry K.W."/>
            <person name="Cichocki N."/>
            <person name="Veneault-Fourrey C."/>
            <person name="LaButti K."/>
            <person name="Lindquist E.A."/>
            <person name="Lipzen A."/>
            <person name="Lundell T."/>
            <person name="Morin E."/>
            <person name="Murat C."/>
            <person name="Riley R."/>
            <person name="Ohm R."/>
            <person name="Sun H."/>
            <person name="Tunlid A."/>
            <person name="Henrissat B."/>
            <person name="Grigoriev I.V."/>
            <person name="Hibbett D.S."/>
            <person name="Martin F."/>
        </authorList>
    </citation>
    <scope>NUCLEOTIDE SEQUENCE</scope>
    <source>
        <strain evidence="3">F 1598</strain>
    </source>
</reference>
<keyword evidence="4" id="KW-1185">Reference proteome</keyword>
<reference evidence="4" key="2">
    <citation type="submission" date="2015-01" db="EMBL/GenBank/DDBJ databases">
        <title>Evolutionary Origins and Diversification of the Mycorrhizal Mutualists.</title>
        <authorList>
            <consortium name="DOE Joint Genome Institute"/>
            <consortium name="Mycorrhizal Genomics Consortium"/>
            <person name="Kohler A."/>
            <person name="Kuo A."/>
            <person name="Nagy L.G."/>
            <person name="Floudas D."/>
            <person name="Copeland A."/>
            <person name="Barry K.W."/>
            <person name="Cichocki N."/>
            <person name="Veneault-Fourrey C."/>
            <person name="LaButti K."/>
            <person name="Lindquist E.A."/>
            <person name="Lipzen A."/>
            <person name="Lundell T."/>
            <person name="Morin E."/>
            <person name="Murat C."/>
            <person name="Riley R."/>
            <person name="Ohm R."/>
            <person name="Sun H."/>
            <person name="Tunlid A."/>
            <person name="Henrissat B."/>
            <person name="Grigoriev I.V."/>
            <person name="Hibbett D.S."/>
            <person name="Martin F."/>
        </authorList>
    </citation>
    <scope>NUCLEOTIDE SEQUENCE [LARGE SCALE GENOMIC DNA]</scope>
    <source>
        <strain evidence="2 4">F 1598</strain>
    </source>
</reference>
<evidence type="ECO:0000256" key="1">
    <source>
        <dbReference type="SAM" id="Coils"/>
    </source>
</evidence>
<accession>A0A0C3AUD9</accession>
<proteinExistence type="predicted"/>
<name>A0A0C3AUD9_PILCF</name>
<gene>
    <name evidence="3" type="ORF">PILCRDRAFT_618053</name>
    <name evidence="2" type="ORF">PILCRDRAFT_746023</name>
</gene>
<reference evidence="3 4" key="1">
    <citation type="submission" date="2014-04" db="EMBL/GenBank/DDBJ databases">
        <authorList>
            <consortium name="DOE Joint Genome Institute"/>
            <person name="Kuo A."/>
            <person name="Tarkka M."/>
            <person name="Buscot F."/>
            <person name="Kohler A."/>
            <person name="Nagy L.G."/>
            <person name="Floudas D."/>
            <person name="Copeland A."/>
            <person name="Barry K.W."/>
            <person name="Cichocki N."/>
            <person name="Veneault-Fourrey C."/>
            <person name="LaButti K."/>
            <person name="Lindquist E.A."/>
            <person name="Lipzen A."/>
            <person name="Lundell T."/>
            <person name="Morin E."/>
            <person name="Murat C."/>
            <person name="Sun H."/>
            <person name="Tunlid A."/>
            <person name="Henrissat B."/>
            <person name="Grigoriev I.V."/>
            <person name="Hibbett D.S."/>
            <person name="Martin F."/>
            <person name="Nordberg H.P."/>
            <person name="Cantor M.N."/>
            <person name="Hua S.X."/>
        </authorList>
    </citation>
    <scope>NUCLEOTIDE SEQUENCE [LARGE SCALE GENOMIC DNA]</scope>
    <source>
        <strain evidence="3 4">F 1598</strain>
    </source>
</reference>
<evidence type="ECO:0000313" key="4">
    <source>
        <dbReference type="Proteomes" id="UP000054166"/>
    </source>
</evidence>
<dbReference type="STRING" id="765440.A0A0C3AUD9"/>
<dbReference type="HOGENOM" id="CLU_530086_0_0_1"/>
<evidence type="ECO:0000313" key="3">
    <source>
        <dbReference type="EMBL" id="KIM77558.1"/>
    </source>
</evidence>
<keyword evidence="1" id="KW-0175">Coiled coil</keyword>
<feature type="coiled-coil region" evidence="1">
    <location>
        <begin position="271"/>
        <end position="332"/>
    </location>
</feature>
<organism evidence="3 4">
    <name type="scientific">Piloderma croceum (strain F 1598)</name>
    <dbReference type="NCBI Taxonomy" id="765440"/>
    <lineage>
        <taxon>Eukaryota</taxon>
        <taxon>Fungi</taxon>
        <taxon>Dikarya</taxon>
        <taxon>Basidiomycota</taxon>
        <taxon>Agaricomycotina</taxon>
        <taxon>Agaricomycetes</taxon>
        <taxon>Agaricomycetidae</taxon>
        <taxon>Atheliales</taxon>
        <taxon>Atheliaceae</taxon>
        <taxon>Piloderma</taxon>
    </lineage>
</organism>
<dbReference type="EMBL" id="KN833024">
    <property type="protein sequence ID" value="KIM77558.1"/>
    <property type="molecule type" value="Genomic_DNA"/>
</dbReference>
<evidence type="ECO:0000313" key="2">
    <source>
        <dbReference type="EMBL" id="KIM72117.1"/>
    </source>
</evidence>
<dbReference type="EMBL" id="KN833162">
    <property type="protein sequence ID" value="KIM72117.1"/>
    <property type="molecule type" value="Genomic_DNA"/>
</dbReference>
<protein>
    <submittedName>
        <fullName evidence="3">Uncharacterized protein</fullName>
    </submittedName>
</protein>
<dbReference type="Proteomes" id="UP000054166">
    <property type="component" value="Unassembled WGS sequence"/>
</dbReference>
<dbReference type="OrthoDB" id="3269726at2759"/>
<dbReference type="AlphaFoldDB" id="A0A0C3AUD9"/>